<keyword evidence="3" id="KW-1185">Reference proteome</keyword>
<comment type="caution">
    <text evidence="2">The sequence shown here is derived from an EMBL/GenBank/DDBJ whole genome shotgun (WGS) entry which is preliminary data.</text>
</comment>
<dbReference type="AlphaFoldDB" id="A0A328P0U3"/>
<dbReference type="OrthoDB" id="9799296at2"/>
<dbReference type="Pfam" id="PF12680">
    <property type="entry name" value="SnoaL_2"/>
    <property type="match status" value="1"/>
</dbReference>
<dbReference type="Gene3D" id="3.10.450.50">
    <property type="match status" value="1"/>
</dbReference>
<protein>
    <recommendedName>
        <fullName evidence="1">SnoaL-like domain-containing protein</fullName>
    </recommendedName>
</protein>
<dbReference type="SUPFAM" id="SSF54427">
    <property type="entry name" value="NTF2-like"/>
    <property type="match status" value="1"/>
</dbReference>
<organism evidence="2 3">
    <name type="scientific">Dyella jiangningensis</name>
    <dbReference type="NCBI Taxonomy" id="1379159"/>
    <lineage>
        <taxon>Bacteria</taxon>
        <taxon>Pseudomonadati</taxon>
        <taxon>Pseudomonadota</taxon>
        <taxon>Gammaproteobacteria</taxon>
        <taxon>Lysobacterales</taxon>
        <taxon>Rhodanobacteraceae</taxon>
        <taxon>Dyella</taxon>
    </lineage>
</organism>
<evidence type="ECO:0000313" key="2">
    <source>
        <dbReference type="EMBL" id="RAO75011.1"/>
    </source>
</evidence>
<evidence type="ECO:0000259" key="1">
    <source>
        <dbReference type="Pfam" id="PF12680"/>
    </source>
</evidence>
<feature type="domain" description="SnoaL-like" evidence="1">
    <location>
        <begin position="67"/>
        <end position="166"/>
    </location>
</feature>
<name>A0A328P0U3_9GAMM</name>
<gene>
    <name evidence="2" type="ORF">CA260_12905</name>
</gene>
<dbReference type="InterPro" id="IPR032710">
    <property type="entry name" value="NTF2-like_dom_sf"/>
</dbReference>
<evidence type="ECO:0000313" key="3">
    <source>
        <dbReference type="Proteomes" id="UP000248926"/>
    </source>
</evidence>
<dbReference type="Proteomes" id="UP000248926">
    <property type="component" value="Unassembled WGS sequence"/>
</dbReference>
<dbReference type="EMBL" id="NFZS01000004">
    <property type="protein sequence ID" value="RAO75011.1"/>
    <property type="molecule type" value="Genomic_DNA"/>
</dbReference>
<reference evidence="2 3" key="1">
    <citation type="journal article" date="2018" name="Genet. Mol. Biol.">
        <title>The genome sequence of Dyella jiangningensis FCAV SCS01 from a lignocellulose-decomposing microbial consortium metagenome reveals potential for biotechnological applications.</title>
        <authorList>
            <person name="Desiderato J.G."/>
            <person name="Alvarenga D.O."/>
            <person name="Constancio M.T.L."/>
            <person name="Alves L.M.C."/>
            <person name="Varani A.M."/>
        </authorList>
    </citation>
    <scope>NUCLEOTIDE SEQUENCE [LARGE SCALE GENOMIC DNA]</scope>
    <source>
        <strain evidence="2 3">FCAV SCS01</strain>
    </source>
</reference>
<dbReference type="InterPro" id="IPR037401">
    <property type="entry name" value="SnoaL-like"/>
</dbReference>
<accession>A0A328P0U3</accession>
<sequence length="174" mass="19358">MRSADRMRYRIRSFVARHRPPRFSWSPRLGVNMFVRTKTLSLCMLAMLCPLSAVACDNTSDDPVSVVQAQVDAYNAHDVAKFASCYADDVSVTDLSGKRPVVLGTAALKKAYAFLEAKPKAFRVEIIQRVVNGAVVVDQEQVMGLPADKGQPKALAVYEVREGKIQKVWFPPRD</sequence>
<proteinExistence type="predicted"/>